<dbReference type="AlphaFoldDB" id="A0AAF3ECL3"/>
<sequence>MYKSKIFRRGHNAPAFLGFESQDLSNIAYGDLHVPSIALKDIPVQREQLRLKLCYGNKKVTTFNADLSQKQVLLLLVSVKLI</sequence>
<name>A0AAF3ECL3_9BILA</name>
<proteinExistence type="predicted"/>
<organism evidence="1 2">
    <name type="scientific">Mesorhabditis belari</name>
    <dbReference type="NCBI Taxonomy" id="2138241"/>
    <lineage>
        <taxon>Eukaryota</taxon>
        <taxon>Metazoa</taxon>
        <taxon>Ecdysozoa</taxon>
        <taxon>Nematoda</taxon>
        <taxon>Chromadorea</taxon>
        <taxon>Rhabditida</taxon>
        <taxon>Rhabditina</taxon>
        <taxon>Rhabditomorpha</taxon>
        <taxon>Rhabditoidea</taxon>
        <taxon>Rhabditidae</taxon>
        <taxon>Mesorhabditinae</taxon>
        <taxon>Mesorhabditis</taxon>
    </lineage>
</organism>
<evidence type="ECO:0000313" key="2">
    <source>
        <dbReference type="WBParaSite" id="MBELARI_LOCUS11698"/>
    </source>
</evidence>
<keyword evidence="1" id="KW-1185">Reference proteome</keyword>
<accession>A0AAF3ECL3</accession>
<dbReference type="Proteomes" id="UP000887575">
    <property type="component" value="Unassembled WGS sequence"/>
</dbReference>
<evidence type="ECO:0000313" key="1">
    <source>
        <dbReference type="Proteomes" id="UP000887575"/>
    </source>
</evidence>
<protein>
    <submittedName>
        <fullName evidence="2">Uncharacterized protein</fullName>
    </submittedName>
</protein>
<dbReference type="WBParaSite" id="MBELARI_LOCUS11698">
    <property type="protein sequence ID" value="MBELARI_LOCUS11698"/>
    <property type="gene ID" value="MBELARI_LOCUS11698"/>
</dbReference>
<reference evidence="2" key="1">
    <citation type="submission" date="2024-02" db="UniProtKB">
        <authorList>
            <consortium name="WormBaseParasite"/>
        </authorList>
    </citation>
    <scope>IDENTIFICATION</scope>
</reference>